<dbReference type="AlphaFoldDB" id="A0A674GTG5"/>
<evidence type="ECO:0000256" key="6">
    <source>
        <dbReference type="PROSITE-ProRule" id="PRU00221"/>
    </source>
</evidence>
<name>A0A674GTG5_TAEGU</name>
<feature type="repeat" description="WD" evidence="6">
    <location>
        <begin position="366"/>
        <end position="400"/>
    </location>
</feature>
<evidence type="ECO:0000256" key="3">
    <source>
        <dbReference type="ARBA" id="ARBA00022737"/>
    </source>
</evidence>
<dbReference type="Proteomes" id="UP000007754">
    <property type="component" value="Unplaced"/>
</dbReference>
<keyword evidence="2 6" id="KW-0853">WD repeat</keyword>
<dbReference type="GO" id="GO:0005730">
    <property type="term" value="C:nucleolus"/>
    <property type="evidence" value="ECO:0007669"/>
    <property type="project" value="TreeGrafter"/>
</dbReference>
<dbReference type="PROSITE" id="PS00678">
    <property type="entry name" value="WD_REPEATS_1"/>
    <property type="match status" value="1"/>
</dbReference>
<dbReference type="Pfam" id="PF12265">
    <property type="entry name" value="CAF1C_H4-bd"/>
    <property type="match status" value="1"/>
</dbReference>
<evidence type="ECO:0000313" key="9">
    <source>
        <dbReference type="Ensembl" id="ENSTGUP00000025930.1"/>
    </source>
</evidence>
<dbReference type="InParanoid" id="A0A674GTG5"/>
<dbReference type="InterPro" id="IPR051972">
    <property type="entry name" value="Glutamate-rich_WD_repeat"/>
</dbReference>
<dbReference type="GeneTree" id="ENSGT00550000075124"/>
<dbReference type="InterPro" id="IPR015943">
    <property type="entry name" value="WD40/YVTN_repeat-like_dom_sf"/>
</dbReference>
<dbReference type="InterPro" id="IPR019775">
    <property type="entry name" value="WD40_repeat_CS"/>
</dbReference>
<reference evidence="9" key="2">
    <citation type="submission" date="2025-09" db="UniProtKB">
        <authorList>
            <consortium name="Ensembl"/>
        </authorList>
    </citation>
    <scope>IDENTIFICATION</scope>
</reference>
<dbReference type="PANTHER" id="PTHR45903">
    <property type="entry name" value="GLUTAMATE-RICH WD REPEAT-CONTAINING PROTEIN 1"/>
    <property type="match status" value="1"/>
</dbReference>
<keyword evidence="4" id="KW-0539">Nucleus</keyword>
<feature type="compositionally biased region" description="Acidic residues" evidence="7">
    <location>
        <begin position="132"/>
        <end position="148"/>
    </location>
</feature>
<dbReference type="Gene3D" id="2.130.10.10">
    <property type="entry name" value="YVTN repeat-like/Quinoprotein amine dehydrogenase"/>
    <property type="match status" value="1"/>
</dbReference>
<feature type="domain" description="Histone-binding protein RBBP4-like N-terminal" evidence="8">
    <location>
        <begin position="54"/>
        <end position="122"/>
    </location>
</feature>
<dbReference type="SMART" id="SM00320">
    <property type="entry name" value="WD40"/>
    <property type="match status" value="4"/>
</dbReference>
<dbReference type="Pfam" id="PF00400">
    <property type="entry name" value="WD40"/>
    <property type="match status" value="3"/>
</dbReference>
<keyword evidence="3" id="KW-0677">Repeat</keyword>
<evidence type="ECO:0000256" key="1">
    <source>
        <dbReference type="ARBA" id="ARBA00004123"/>
    </source>
</evidence>
<dbReference type="InterPro" id="IPR022052">
    <property type="entry name" value="Histone-bd_RBBP4-like_N"/>
</dbReference>
<dbReference type="PROSITE" id="PS50082">
    <property type="entry name" value="WD_REPEATS_2"/>
    <property type="match status" value="3"/>
</dbReference>
<sequence>MAARRGASRARAPNRPRAANRERPRARARNRHTADAEPPGRVYLPGAGPPLGPDEELVMDEEAYVMYHRAGTGAPCLSFDVVRDGLGEGREEPPLSVLLCAGTQAETPSANRVLLLQMQNLHGMRGRKGSDSDSDSDSDSEEDEEEEGREPQLLLLMAPHYGGVNRLRVTSLGGSPIAAVWSERGQVEVLALEGALRVLGTQFGEGDSGRGPKSVQQGALPALATFSGHLDEGFGLDWSPQSPGRLLSGDVRGRIHRWEPREAGWAVDQRPLLGHGGSVEDIQWSPCEASVFISCSSDASIRVWDVRAPPARACQLSVASAHQGDVNVLSWSRRDAAALLSGGDDGALRLWDLRSIRLSSSCVATFKQHRGPITSVQWHPGESGVLAAAGEDDVVTQWDLGVERDPEVGEGPGDGEGLRELPPQLLFLHQGEREVKELHWHPQCPGLLLCTGREGIAAFRTISV</sequence>
<organism evidence="9 10">
    <name type="scientific">Taeniopygia guttata</name>
    <name type="common">Zebra finch</name>
    <name type="synonym">Poephila guttata</name>
    <dbReference type="NCBI Taxonomy" id="59729"/>
    <lineage>
        <taxon>Eukaryota</taxon>
        <taxon>Metazoa</taxon>
        <taxon>Chordata</taxon>
        <taxon>Craniata</taxon>
        <taxon>Vertebrata</taxon>
        <taxon>Euteleostomi</taxon>
        <taxon>Archelosauria</taxon>
        <taxon>Archosauria</taxon>
        <taxon>Dinosauria</taxon>
        <taxon>Saurischia</taxon>
        <taxon>Theropoda</taxon>
        <taxon>Coelurosauria</taxon>
        <taxon>Aves</taxon>
        <taxon>Neognathae</taxon>
        <taxon>Neoaves</taxon>
        <taxon>Telluraves</taxon>
        <taxon>Australaves</taxon>
        <taxon>Passeriformes</taxon>
        <taxon>Passeroidea</taxon>
        <taxon>Estrildidae</taxon>
        <taxon>Estrildinae</taxon>
        <taxon>Taeniopygia</taxon>
    </lineage>
</organism>
<feature type="repeat" description="WD" evidence="6">
    <location>
        <begin position="319"/>
        <end position="361"/>
    </location>
</feature>
<evidence type="ECO:0000256" key="4">
    <source>
        <dbReference type="ARBA" id="ARBA00023242"/>
    </source>
</evidence>
<dbReference type="InterPro" id="IPR036322">
    <property type="entry name" value="WD40_repeat_dom_sf"/>
</dbReference>
<keyword evidence="10" id="KW-1185">Reference proteome</keyword>
<evidence type="ECO:0000313" key="10">
    <source>
        <dbReference type="Proteomes" id="UP000007754"/>
    </source>
</evidence>
<evidence type="ECO:0000256" key="7">
    <source>
        <dbReference type="SAM" id="MobiDB-lite"/>
    </source>
</evidence>
<feature type="repeat" description="WD" evidence="6">
    <location>
        <begin position="272"/>
        <end position="307"/>
    </location>
</feature>
<feature type="region of interest" description="Disordered" evidence="7">
    <location>
        <begin position="1"/>
        <end position="54"/>
    </location>
</feature>
<dbReference type="OMA" id="RHWKPNA"/>
<dbReference type="Ensembl" id="ENSTGUT00000046149.1">
    <property type="protein sequence ID" value="ENSTGUP00000025930.1"/>
    <property type="gene ID" value="ENSTGUG00000027125.1"/>
</dbReference>
<dbReference type="InterPro" id="IPR001680">
    <property type="entry name" value="WD40_rpt"/>
</dbReference>
<dbReference type="PROSITE" id="PS50294">
    <property type="entry name" value="WD_REPEATS_REGION"/>
    <property type="match status" value="3"/>
</dbReference>
<dbReference type="InterPro" id="IPR020472">
    <property type="entry name" value="WD40_PAC1"/>
</dbReference>
<feature type="region of interest" description="Disordered" evidence="7">
    <location>
        <begin position="123"/>
        <end position="152"/>
    </location>
</feature>
<dbReference type="PANTHER" id="PTHR45903:SF1">
    <property type="entry name" value="GLUTAMATE-RICH WD REPEAT-CONTAINING PROTEIN 1"/>
    <property type="match status" value="1"/>
</dbReference>
<evidence type="ECO:0000256" key="5">
    <source>
        <dbReference type="ARBA" id="ARBA00040876"/>
    </source>
</evidence>
<evidence type="ECO:0000259" key="8">
    <source>
        <dbReference type="Pfam" id="PF12265"/>
    </source>
</evidence>
<dbReference type="GO" id="GO:0042254">
    <property type="term" value="P:ribosome biogenesis"/>
    <property type="evidence" value="ECO:0007669"/>
    <property type="project" value="TreeGrafter"/>
</dbReference>
<dbReference type="SUPFAM" id="SSF50978">
    <property type="entry name" value="WD40 repeat-like"/>
    <property type="match status" value="1"/>
</dbReference>
<comment type="subcellular location">
    <subcellularLocation>
        <location evidence="1">Nucleus</location>
    </subcellularLocation>
</comment>
<dbReference type="PRINTS" id="PR00320">
    <property type="entry name" value="GPROTEINBRPT"/>
</dbReference>
<accession>A0A674GTG5</accession>
<proteinExistence type="predicted"/>
<reference evidence="9" key="1">
    <citation type="submission" date="2025-08" db="UniProtKB">
        <authorList>
            <consortium name="Ensembl"/>
        </authorList>
    </citation>
    <scope>IDENTIFICATION</scope>
</reference>
<evidence type="ECO:0000256" key="2">
    <source>
        <dbReference type="ARBA" id="ARBA00022574"/>
    </source>
</evidence>
<protein>
    <recommendedName>
        <fullName evidence="5">Glutamate-rich WD repeat-containing protein 1</fullName>
    </recommendedName>
</protein>
<feature type="compositionally biased region" description="Basic residues" evidence="7">
    <location>
        <begin position="1"/>
        <end position="14"/>
    </location>
</feature>